<keyword evidence="2" id="KW-1133">Transmembrane helix</keyword>
<dbReference type="AlphaFoldDB" id="A0A161UUH3"/>
<evidence type="ECO:0000256" key="2">
    <source>
        <dbReference type="SAM" id="Phobius"/>
    </source>
</evidence>
<feature type="transmembrane region" description="Helical" evidence="2">
    <location>
        <begin position="28"/>
        <end position="45"/>
    </location>
</feature>
<organism evidence="3 4">
    <name type="scientific">Nodularia spumigena CENA596</name>
    <dbReference type="NCBI Taxonomy" id="1819295"/>
    <lineage>
        <taxon>Bacteria</taxon>
        <taxon>Bacillati</taxon>
        <taxon>Cyanobacteriota</taxon>
        <taxon>Cyanophyceae</taxon>
        <taxon>Nostocales</taxon>
        <taxon>Nodulariaceae</taxon>
        <taxon>Nodularia</taxon>
    </lineage>
</organism>
<name>A0A161UUH3_NODSP</name>
<feature type="region of interest" description="Disordered" evidence="1">
    <location>
        <begin position="135"/>
        <end position="156"/>
    </location>
</feature>
<accession>A0A161UUH3</accession>
<keyword evidence="2" id="KW-0472">Membrane</keyword>
<feature type="region of interest" description="Disordered" evidence="1">
    <location>
        <begin position="229"/>
        <end position="273"/>
    </location>
</feature>
<keyword evidence="2" id="KW-0812">Transmembrane</keyword>
<sequence>MDTQPDTFNRDILGHLRYREHPEQHHQLLFLTLFWFAGILLSLLASESLSAQALTTGKKKVDTLNSINIISQDNETKKQSELTAKAFKEKHITPFNPEIITFIGFSPKQTSFNAEINRSQDSAYKLREKLLNKNSSCQKHSQNNSPPIPVTKEDNTDTQQYIQPEFSDCEEDSISLRLSNYNNSQIFNEGSKLKLNLKDSANLQVEKLDSEPRFSAQLLIAQETNNQSQIPLTPLQPNLPIVPDELPSLPIPEDTPEDKPVLTPEDTPEDKPVLTPEENQKLLRTLIRSLLENSASRYPFLVNTSDTLIINPRNFRPLKFDFYSNFNFDLDKFEPSSPSQPDQFSDPLLKSANISFYPNDDQFYWVLDGNRVVISTEGKHFNLGYQGRSTQENSRQVAKVSTVFGGVQTVFGILNIFGDLLADKKLEDLNIISAAAEIVLPPGATLADNANFTINVTQQDGSLFKNFIPIDDTRKATTGTLLGGGSFFDNLDATNAPKFLQVFPTINLQPLLNNGVKLEIGTIIPPENLTAAGLTFGDFFTKEGFQFNSPISSLPGIKNLRINQTDNDDIVAILSNPFLTKEERDFHYLNSLQWYNFGQQSPEVTTSRTSDNQDWKRYTFSWSHNRTLLEYDPENIKLSYLNVFSNPGLSITTAQLTNADFNQTINASLGLMMGSVFNSINPGNLNETIGEAKEKYNNLQPLATLNTKATSQQRRQMNERLNSTLNYGNSNSKLAQVSGSYTFAGNVTPESSLLLQMRTGIYQRSVQFIQQDIQDWTPETPVVIDFARPSDLGPIFFTGVNIPTNATQINAPQTIEVSFLRAETSDGEVLIDQSYVFDNNLASLFTAVPILGAGKTYDIDFGRIKLSKFRQRDISTSSYVGHLYLPSIEFVMTGSVNNLSYALSTGMWFNLSPDSAPVVNNNLGNLNANATTESFMGGMLKFSAKADFNNIFYDDNKRWNTIISNAPFVSLDYNTNPNRLNLSNISIGNVFQFVKPDFNVVFYPILTYYPKLLNSGVNSNSVGDINAFFLLSFSHKVGLNFNSSLSLGNQAFYKVETTYDVIRNKNFGTLKVGPYYSNHSSATRGFESQFEDPNYGLVFGYESANSGLLLNSRLGNSEYGLRGELNLEFKF</sequence>
<feature type="compositionally biased region" description="Polar residues" evidence="1">
    <location>
        <begin position="135"/>
        <end position="145"/>
    </location>
</feature>
<evidence type="ECO:0000313" key="4">
    <source>
        <dbReference type="Proteomes" id="UP000076555"/>
    </source>
</evidence>
<evidence type="ECO:0008006" key="5">
    <source>
        <dbReference type="Google" id="ProtNLM"/>
    </source>
</evidence>
<protein>
    <recommendedName>
        <fullName evidence="5">Cell surface protein SprA</fullName>
    </recommendedName>
</protein>
<proteinExistence type="predicted"/>
<reference evidence="3 4" key="1">
    <citation type="submission" date="2016-04" db="EMBL/GenBank/DDBJ databases">
        <title>Draft Genome Assembly of the Bloom-forming Cyanobacterium Nodularia spumigena Strain CENA596 in Shrimp Production Ponds.</title>
        <authorList>
            <person name="Popin R.V."/>
            <person name="Rigonato J."/>
            <person name="Abreu V.A."/>
            <person name="Andreote A.P."/>
            <person name="Silveira S.B."/>
            <person name="Odebrecht C."/>
            <person name="Fiore M.F."/>
        </authorList>
    </citation>
    <scope>NUCLEOTIDE SEQUENCE [LARGE SCALE GENOMIC DNA]</scope>
    <source>
        <strain evidence="3 4">CENA596</strain>
    </source>
</reference>
<comment type="caution">
    <text evidence="3">The sequence shown here is derived from an EMBL/GenBank/DDBJ whole genome shotgun (WGS) entry which is preliminary data.</text>
</comment>
<dbReference type="OrthoDB" id="422535at2"/>
<gene>
    <name evidence="3" type="ORF">A2T98_11920</name>
</gene>
<dbReference type="RefSeq" id="WP_063872957.1">
    <property type="nucleotide sequence ID" value="NZ_CAWMRI010000155.1"/>
</dbReference>
<dbReference type="EMBL" id="LWAJ01000155">
    <property type="protein sequence ID" value="KZL49603.1"/>
    <property type="molecule type" value="Genomic_DNA"/>
</dbReference>
<dbReference type="Proteomes" id="UP000076555">
    <property type="component" value="Unassembled WGS sequence"/>
</dbReference>
<evidence type="ECO:0000256" key="1">
    <source>
        <dbReference type="SAM" id="MobiDB-lite"/>
    </source>
</evidence>
<evidence type="ECO:0000313" key="3">
    <source>
        <dbReference type="EMBL" id="KZL49603.1"/>
    </source>
</evidence>